<feature type="chain" id="PRO_5002565469" evidence="1">
    <location>
        <begin position="19"/>
        <end position="243"/>
    </location>
</feature>
<reference evidence="2 3" key="1">
    <citation type="submission" date="2015-05" db="EMBL/GenBank/DDBJ databases">
        <authorList>
            <person name="Wang D.B."/>
            <person name="Wang M."/>
        </authorList>
    </citation>
    <scope>NUCLEOTIDE SEQUENCE [LARGE SCALE GENOMIC DNA]</scope>
    <source>
        <strain evidence="2">VL1</strain>
    </source>
</reference>
<evidence type="ECO:0000313" key="2">
    <source>
        <dbReference type="EMBL" id="CRK13082.1"/>
    </source>
</evidence>
<dbReference type="Proteomes" id="UP000044602">
    <property type="component" value="Unassembled WGS sequence"/>
</dbReference>
<accession>A0A0G4KTL5</accession>
<proteinExistence type="predicted"/>
<organism evidence="2 3">
    <name type="scientific">Verticillium longisporum</name>
    <name type="common">Verticillium dahliae var. longisporum</name>
    <dbReference type="NCBI Taxonomy" id="100787"/>
    <lineage>
        <taxon>Eukaryota</taxon>
        <taxon>Fungi</taxon>
        <taxon>Dikarya</taxon>
        <taxon>Ascomycota</taxon>
        <taxon>Pezizomycotina</taxon>
        <taxon>Sordariomycetes</taxon>
        <taxon>Hypocreomycetidae</taxon>
        <taxon>Glomerellales</taxon>
        <taxon>Plectosphaerellaceae</taxon>
        <taxon>Verticillium</taxon>
    </lineage>
</organism>
<feature type="signal peptide" evidence="1">
    <location>
        <begin position="1"/>
        <end position="18"/>
    </location>
</feature>
<protein>
    <submittedName>
        <fullName evidence="2">Uncharacterized protein</fullName>
    </submittedName>
</protein>
<keyword evidence="3" id="KW-1185">Reference proteome</keyword>
<evidence type="ECO:0000256" key="1">
    <source>
        <dbReference type="SAM" id="SignalP"/>
    </source>
</evidence>
<sequence>MKWTSAIPLALLSALSTASPLPQEEPDSYDTPSDLTIYNLKIDAPSVPDLHNKLLSKSTDQVGLFPNAPALEFYLTTRPQEATTLATYPIGIVHEALVLTGTNSLYDLKTTQPDLVEVTPGTTFSVNEFTLDEPSGQVSWRGAKESAWVAFPSSADPKGFEIKWKDPDAITIQNFFPVRIVYQKFTLDEPSGQVSWRGAKDSAWVAFPSSADPEGFEIKWKNPDAITIQNFFPVRIVYQKVEQ</sequence>
<name>A0A0G4KTL5_VERLO</name>
<keyword evidence="1" id="KW-0732">Signal</keyword>
<evidence type="ECO:0000313" key="3">
    <source>
        <dbReference type="Proteomes" id="UP000044602"/>
    </source>
</evidence>
<dbReference type="AlphaFoldDB" id="A0A0G4KTL5"/>
<dbReference type="EMBL" id="CVQH01004446">
    <property type="protein sequence ID" value="CRK13082.1"/>
    <property type="molecule type" value="Genomic_DNA"/>
</dbReference>
<gene>
    <name evidence="2" type="ORF">BN1708_002446</name>
</gene>